<evidence type="ECO:0008006" key="4">
    <source>
        <dbReference type="Google" id="ProtNLM"/>
    </source>
</evidence>
<organism evidence="2 3">
    <name type="scientific">Bremia lactucae</name>
    <name type="common">Lettuce downy mildew</name>
    <dbReference type="NCBI Taxonomy" id="4779"/>
    <lineage>
        <taxon>Eukaryota</taxon>
        <taxon>Sar</taxon>
        <taxon>Stramenopiles</taxon>
        <taxon>Oomycota</taxon>
        <taxon>Peronosporomycetes</taxon>
        <taxon>Peronosporales</taxon>
        <taxon>Peronosporaceae</taxon>
        <taxon>Bremia</taxon>
    </lineage>
</organism>
<proteinExistence type="predicted"/>
<dbReference type="OrthoDB" id="110891at2759"/>
<accession>A0A976FMI7</accession>
<keyword evidence="3" id="KW-1185">Reference proteome</keyword>
<evidence type="ECO:0000313" key="3">
    <source>
        <dbReference type="Proteomes" id="UP000294530"/>
    </source>
</evidence>
<reference evidence="2 3" key="1">
    <citation type="journal article" date="2021" name="Genome Biol.">
        <title>AFLAP: assembly-free linkage analysis pipeline using k-mers from genome sequencing data.</title>
        <authorList>
            <person name="Fletcher K."/>
            <person name="Zhang L."/>
            <person name="Gil J."/>
            <person name="Han R."/>
            <person name="Cavanaugh K."/>
            <person name="Michelmore R."/>
        </authorList>
    </citation>
    <scope>NUCLEOTIDE SEQUENCE [LARGE SCALE GENOMIC DNA]</scope>
    <source>
        <strain evidence="2 3">SF5</strain>
    </source>
</reference>
<keyword evidence="1" id="KW-0732">Signal</keyword>
<dbReference type="Proteomes" id="UP000294530">
    <property type="component" value="Unassembled WGS sequence"/>
</dbReference>
<protein>
    <recommendedName>
        <fullName evidence="4">RxLR effector protein</fullName>
    </recommendedName>
</protein>
<sequence length="457" mass="52256">MKALRCVLLLSSVALLTCVETAVENAVATSQSLGHRSLLQSTMTSDSDLADERLLQGLIEKFKGTWLGRMLAKTWIGKWLQPEVYLAHASNKQAAITNLFPRFNKKSLETSNPFESTKFTTWYNIVNKQFKTNFRDGHMYMLETLKTTFGELKLVTLLAKADLVPKSRPATTNLLETLIDTWLVPTPKTTEDVYQFLKLDESNDLFKDPLFSVWLEFAYKANGEDVDKWYSKVLATLKISAKEALKSNLLRASIEGDSVFIKNLQVEIWKEQGFTSREVHQFMNLKIIETAEDLAKYKLFLLFAQSTSTSFAAFEKNVSILAPETLVQLYSRSTKDDPYCAALEAVIYEDWYRVHATTEELFNLFQYDKFEETVLKNPLLIIVMKFALRNYRRAGSDVDLSAHLAANEAEAVQILTDLMRKRVNDDNKVSDLIRHVQSIVKKEDETGFIYQPEVANR</sequence>
<name>A0A976FMI7_BRELC</name>
<feature type="chain" id="PRO_5038021356" description="RxLR effector protein" evidence="1">
    <location>
        <begin position="22"/>
        <end position="457"/>
    </location>
</feature>
<evidence type="ECO:0000313" key="2">
    <source>
        <dbReference type="EMBL" id="TDH69146.1"/>
    </source>
</evidence>
<gene>
    <name evidence="2" type="ORF">CCR75_008176</name>
</gene>
<dbReference type="AlphaFoldDB" id="A0A976FMI7"/>
<evidence type="ECO:0000256" key="1">
    <source>
        <dbReference type="SAM" id="SignalP"/>
    </source>
</evidence>
<dbReference type="EMBL" id="SHOA02000002">
    <property type="protein sequence ID" value="TDH69146.1"/>
    <property type="molecule type" value="Genomic_DNA"/>
</dbReference>
<comment type="caution">
    <text evidence="2">The sequence shown here is derived from an EMBL/GenBank/DDBJ whole genome shotgun (WGS) entry which is preliminary data.</text>
</comment>
<dbReference type="RefSeq" id="XP_067818645.1">
    <property type="nucleotide sequence ID" value="XM_067966230.1"/>
</dbReference>
<feature type="signal peptide" evidence="1">
    <location>
        <begin position="1"/>
        <end position="21"/>
    </location>
</feature>
<dbReference type="KEGG" id="blac:94351901"/>
<dbReference type="GeneID" id="94351901"/>